<keyword evidence="3" id="KW-1185">Reference proteome</keyword>
<name>A0A967B7K5_9PROT</name>
<organism evidence="2 3">
    <name type="scientific">Acetobacter estunensis</name>
    <dbReference type="NCBI Taxonomy" id="104097"/>
    <lineage>
        <taxon>Bacteria</taxon>
        <taxon>Pseudomonadati</taxon>
        <taxon>Pseudomonadota</taxon>
        <taxon>Alphaproteobacteria</taxon>
        <taxon>Acetobacterales</taxon>
        <taxon>Acetobacteraceae</taxon>
        <taxon>Acetobacter</taxon>
    </lineage>
</organism>
<reference evidence="2" key="1">
    <citation type="submission" date="2019-11" db="EMBL/GenBank/DDBJ databases">
        <title>Description of new Acetobacter species.</title>
        <authorList>
            <person name="Cleenwerck I."/>
            <person name="Sombolestani A.S."/>
        </authorList>
    </citation>
    <scope>NUCLEOTIDE SEQUENCE</scope>
    <source>
        <strain evidence="2">LMG 1626</strain>
    </source>
</reference>
<sequence length="455" mass="44971">MDRVIVYPAQIVADTDTLIAERNTERAIGEVIALTMGSTGPFATGLTATCSGTNLLVQIGAGQINASSVADASSYGSLAADSTLIMRQYNAAQTSFTLTTATTAQTFHIYATLSMVDTGATMLRYLDASDSTRTLSGATDTGTGQPTERTAIATLALTTGTVPSGSVPVWRIDLPANATSVTQSMITLDNTALFYTKIPDLAPINSPAFTGTPTAPTPASGDSSQKLATTAFVTNWASANLLACDTYLGPAASAGGYNVIQLSLNSRTRFAIIEIAGAGGGGGGGYCRFLVTASELQWPVTATLGAGGRGGQSASTAMSGNSGGNAAFGSMVVAVGGSGGSVAQGGGVAIIGGTGAGGAVQVISSTGITVLNSGIGPSGRSGHVSGVSENYFYGYGGAGGDRPPYYSGGWESGAGQTGKTGDAGSGGSGSCVAPGGTYMNGGDGGPAWMTVTQYG</sequence>
<evidence type="ECO:0000256" key="1">
    <source>
        <dbReference type="SAM" id="MobiDB-lite"/>
    </source>
</evidence>
<feature type="region of interest" description="Disordered" evidence="1">
    <location>
        <begin position="408"/>
        <end position="428"/>
    </location>
</feature>
<proteinExistence type="predicted"/>
<dbReference type="EMBL" id="WOTH01000027">
    <property type="protein sequence ID" value="NHO54614.1"/>
    <property type="molecule type" value="Genomic_DNA"/>
</dbReference>
<comment type="caution">
    <text evidence="2">The sequence shown here is derived from an EMBL/GenBank/DDBJ whole genome shotgun (WGS) entry which is preliminary data.</text>
</comment>
<dbReference type="RefSeq" id="WP_166316978.1">
    <property type="nucleotide sequence ID" value="NZ_WOTH01000027.1"/>
</dbReference>
<feature type="compositionally biased region" description="Gly residues" evidence="1">
    <location>
        <begin position="410"/>
        <end position="428"/>
    </location>
</feature>
<evidence type="ECO:0000313" key="2">
    <source>
        <dbReference type="EMBL" id="NHO54614.1"/>
    </source>
</evidence>
<dbReference type="Proteomes" id="UP000597459">
    <property type="component" value="Unassembled WGS sequence"/>
</dbReference>
<evidence type="ECO:0000313" key="3">
    <source>
        <dbReference type="Proteomes" id="UP000597459"/>
    </source>
</evidence>
<accession>A0A967B7K5</accession>
<evidence type="ECO:0008006" key="4">
    <source>
        <dbReference type="Google" id="ProtNLM"/>
    </source>
</evidence>
<protein>
    <recommendedName>
        <fullName evidence="4">Tail fiber protein</fullName>
    </recommendedName>
</protein>
<gene>
    <name evidence="2" type="ORF">GOB87_11765</name>
</gene>
<dbReference type="AlphaFoldDB" id="A0A967B7K5"/>